<proteinExistence type="predicted"/>
<dbReference type="EMBL" id="JAOB01000029">
    <property type="protein sequence ID" value="EUA56716.1"/>
    <property type="molecule type" value="Genomic_DNA"/>
</dbReference>
<name>X8CLL0_MYCXE</name>
<evidence type="ECO:0000313" key="1">
    <source>
        <dbReference type="EMBL" id="EUA56716.1"/>
    </source>
</evidence>
<accession>X8CLL0</accession>
<gene>
    <name evidence="1" type="ORF">I553_8770</name>
</gene>
<protein>
    <submittedName>
        <fullName evidence="1">FtsK/SpoIIIE family domain protein</fullName>
    </submittedName>
</protein>
<dbReference type="PATRIC" id="fig|1299334.3.peg.2861"/>
<dbReference type="AlphaFoldDB" id="X8CLL0"/>
<reference evidence="1" key="1">
    <citation type="submission" date="2014-01" db="EMBL/GenBank/DDBJ databases">
        <authorList>
            <person name="Brown-Elliot B."/>
            <person name="Wallace R."/>
            <person name="Lenaerts A."/>
            <person name="Ordway D."/>
            <person name="DeGroote M.A."/>
            <person name="Parker T."/>
            <person name="Sizemore C."/>
            <person name="Tallon L.J."/>
            <person name="Sadzewicz L.K."/>
            <person name="Sengamalay N."/>
            <person name="Fraser C.M."/>
            <person name="Hine E."/>
            <person name="Shefchek K.A."/>
            <person name="Das S.P."/>
            <person name="Tettelin H."/>
        </authorList>
    </citation>
    <scope>NUCLEOTIDE SEQUENCE [LARGE SCALE GENOMIC DNA]</scope>
    <source>
        <strain evidence="1">4042</strain>
    </source>
</reference>
<comment type="caution">
    <text evidence="1">The sequence shown here is derived from an EMBL/GenBank/DDBJ whole genome shotgun (WGS) entry which is preliminary data.</text>
</comment>
<organism evidence="1">
    <name type="scientific">Mycobacterium xenopi 4042</name>
    <dbReference type="NCBI Taxonomy" id="1299334"/>
    <lineage>
        <taxon>Bacteria</taxon>
        <taxon>Bacillati</taxon>
        <taxon>Actinomycetota</taxon>
        <taxon>Actinomycetes</taxon>
        <taxon>Mycobacteriales</taxon>
        <taxon>Mycobacteriaceae</taxon>
        <taxon>Mycobacterium</taxon>
    </lineage>
</organism>
<sequence length="77" mass="8630">MHVMTSANAWFVGQKQGMITVSNARIQLRLSNPDETQMGTSPELRKAARNTLDRPGFGLTRDGYELLVGCRNHRDRG</sequence>